<gene>
    <name evidence="4" type="ORF">IPJ89_02710</name>
</gene>
<comment type="similarity">
    <text evidence="1">Belongs to the universal ribosomal protein uL1 family.</text>
</comment>
<evidence type="ECO:0000256" key="3">
    <source>
        <dbReference type="ARBA" id="ARBA00023274"/>
    </source>
</evidence>
<dbReference type="Proteomes" id="UP000596004">
    <property type="component" value="Chromosome"/>
</dbReference>
<dbReference type="Gene3D" id="3.40.50.790">
    <property type="match status" value="1"/>
</dbReference>
<keyword evidence="2" id="KW-0689">Ribosomal protein</keyword>
<organism evidence="4">
    <name type="scientific">Candidatus Iainarchaeum sp</name>
    <dbReference type="NCBI Taxonomy" id="3101447"/>
    <lineage>
        <taxon>Archaea</taxon>
        <taxon>Candidatus Iainarchaeota</taxon>
        <taxon>Candidatus Iainarchaeia</taxon>
        <taxon>Candidatus Iainarchaeales</taxon>
        <taxon>Candidatus Iainarchaeaceae</taxon>
        <taxon>Candidatus Iainarchaeum</taxon>
    </lineage>
</organism>
<dbReference type="Gene3D" id="3.30.190.20">
    <property type="match status" value="1"/>
</dbReference>
<dbReference type="Pfam" id="PF00687">
    <property type="entry name" value="Ribosomal_L1"/>
    <property type="match status" value="1"/>
</dbReference>
<evidence type="ECO:0000256" key="1">
    <source>
        <dbReference type="ARBA" id="ARBA00010531"/>
    </source>
</evidence>
<dbReference type="GO" id="GO:0006412">
    <property type="term" value="P:translation"/>
    <property type="evidence" value="ECO:0007669"/>
    <property type="project" value="InterPro"/>
</dbReference>
<dbReference type="InterPro" id="IPR023674">
    <property type="entry name" value="Ribosomal_uL1-like"/>
</dbReference>
<protein>
    <recommendedName>
        <fullName evidence="5">50S ribosomal protein L1</fullName>
    </recommendedName>
</protein>
<dbReference type="PANTHER" id="PTHR36427:SF3">
    <property type="entry name" value="LARGE RIBOSOMAL SUBUNIT PROTEIN UL1M"/>
    <property type="match status" value="1"/>
</dbReference>
<dbReference type="GO" id="GO:0003735">
    <property type="term" value="F:structural constituent of ribosome"/>
    <property type="evidence" value="ECO:0007669"/>
    <property type="project" value="InterPro"/>
</dbReference>
<dbReference type="PANTHER" id="PTHR36427">
    <property type="entry name" value="54S RIBOSOMAL PROTEIN L1, MITOCHONDRIAL"/>
    <property type="match status" value="1"/>
</dbReference>
<sequence length="226" mass="24680">MEKKQFIDALAELRKSALQRKFKQTVDLTINLQNIDFKKVENQIDVDVALPHPIGKGEGKVLLFARDKGFAQDAKGIADNVMMEEDIKGIDKKKAAELVNEYIGFLAEGPVMLTVAKYLGQILAPKNKMPKPVPADLKVLQAQISRLKSVVKVSNKKGKFMPLVHVSIGKEEMKDDAIADNAVAVYQTLLPAVGSKTNNIKSVLIKMTMSSPVRVGAKNVAAEVSA</sequence>
<evidence type="ECO:0000256" key="2">
    <source>
        <dbReference type="ARBA" id="ARBA00022980"/>
    </source>
</evidence>
<dbReference type="InterPro" id="IPR002143">
    <property type="entry name" value="Ribosomal_uL1"/>
</dbReference>
<name>A0A7T9I2K0_9ARCH</name>
<proteinExistence type="inferred from homology"/>
<dbReference type="InterPro" id="IPR028364">
    <property type="entry name" value="Ribosomal_uL1/biogenesis"/>
</dbReference>
<evidence type="ECO:0000313" key="4">
    <source>
        <dbReference type="EMBL" id="QQR93126.1"/>
    </source>
</evidence>
<accession>A0A7T9I2K0</accession>
<dbReference type="PIRSF" id="PIRSF002155">
    <property type="entry name" value="Ribosomal_L1"/>
    <property type="match status" value="1"/>
</dbReference>
<evidence type="ECO:0008006" key="5">
    <source>
        <dbReference type="Google" id="ProtNLM"/>
    </source>
</evidence>
<dbReference type="EMBL" id="CP064981">
    <property type="protein sequence ID" value="QQR93126.1"/>
    <property type="molecule type" value="Genomic_DNA"/>
</dbReference>
<dbReference type="GO" id="GO:0003723">
    <property type="term" value="F:RNA binding"/>
    <property type="evidence" value="ECO:0007669"/>
    <property type="project" value="InterPro"/>
</dbReference>
<dbReference type="InterPro" id="IPR016095">
    <property type="entry name" value="Ribosomal_uL1_3-a/b-sand"/>
</dbReference>
<reference evidence="4" key="1">
    <citation type="submission" date="2020-11" db="EMBL/GenBank/DDBJ databases">
        <title>Connecting structure to function with the recovery of over 1000 high-quality activated sludge metagenome-assembled genomes encoding full-length rRNA genes using long-read sequencing.</title>
        <authorList>
            <person name="Singleton C.M."/>
            <person name="Petriglieri F."/>
            <person name="Kristensen J.M."/>
            <person name="Kirkegaard R.H."/>
            <person name="Michaelsen T.Y."/>
            <person name="Andersen M.H."/>
            <person name="Karst S.M."/>
            <person name="Dueholm M.S."/>
            <person name="Nielsen P.H."/>
            <person name="Albertsen M."/>
        </authorList>
    </citation>
    <scope>NUCLEOTIDE SEQUENCE</scope>
    <source>
        <strain evidence="4">Fred_18-Q3-R57-64_BAT3C.431</strain>
    </source>
</reference>
<keyword evidence="3" id="KW-0687">Ribonucleoprotein</keyword>
<dbReference type="GO" id="GO:0015934">
    <property type="term" value="C:large ribosomal subunit"/>
    <property type="evidence" value="ECO:0007669"/>
    <property type="project" value="InterPro"/>
</dbReference>
<dbReference type="CDD" id="cd00403">
    <property type="entry name" value="Ribosomal_L1"/>
    <property type="match status" value="1"/>
</dbReference>
<dbReference type="SUPFAM" id="SSF56808">
    <property type="entry name" value="Ribosomal protein L1"/>
    <property type="match status" value="1"/>
</dbReference>
<dbReference type="AlphaFoldDB" id="A0A7T9I2K0"/>